<sequence>MNEEEWDAFASDYYMNQKESDKTIVRDVIEYLKKEAALPTEKIVDVAGGAGRYLAMSKEATTYELIDFSDEMLKFATEEAARLGRENIHLTKQTFSEFLENGKTYDFIFSASNPALDDSVKLSRMLTKMKKYCVILRVVSSKEDLFTSLEKKLGIFEEDAVTSPVIMDQLETYLKDEEWSYKRKEFTYTFKEEITEDFMRAYYQECLEETIFKEYIQKYFDPKEKIFSTTMLTYRLLLIKKELPKMGMTSFVYSKNIEKNDLSLRTD</sequence>
<dbReference type="InterPro" id="IPR029063">
    <property type="entry name" value="SAM-dependent_MTases_sf"/>
</dbReference>
<proteinExistence type="predicted"/>
<dbReference type="EMBL" id="LESJ01000002">
    <property type="protein sequence ID" value="RBT70525.1"/>
    <property type="molecule type" value="Genomic_DNA"/>
</dbReference>
<evidence type="ECO:0000313" key="2">
    <source>
        <dbReference type="EMBL" id="RBT70525.1"/>
    </source>
</evidence>
<dbReference type="Gene3D" id="3.40.50.150">
    <property type="entry name" value="Vaccinia Virus protein VP39"/>
    <property type="match status" value="1"/>
</dbReference>
<accession>A0AB37IRV3</accession>
<reference evidence="2 3" key="1">
    <citation type="submission" date="2015-06" db="EMBL/GenBank/DDBJ databases">
        <title>The Genome Sequence of Enterococcus hirae 88EA1.</title>
        <authorList>
            <consortium name="The Broad Institute Genomics Platform"/>
            <consortium name="The Broad Institute Genome Sequencing Center for Infectious Disease"/>
            <person name="Earl A.M."/>
            <person name="Van Tyne D."/>
            <person name="Lebreton F."/>
            <person name="Saavedra J.T."/>
            <person name="Gilmore M.S."/>
            <person name="Manson McGuire A."/>
            <person name="Clock S."/>
            <person name="Crupain M."/>
            <person name="Rangan U."/>
            <person name="Young S."/>
            <person name="Abouelleil A."/>
            <person name="Cao P."/>
            <person name="Chapman S.B."/>
            <person name="Griggs A."/>
            <person name="Priest M."/>
            <person name="Shea T."/>
            <person name="Wortman J."/>
            <person name="Nusbaum C."/>
            <person name="Birren B."/>
        </authorList>
    </citation>
    <scope>NUCLEOTIDE SEQUENCE [LARGE SCALE GENOMIC DNA]</scope>
    <source>
        <strain evidence="2 3">88EA1</strain>
    </source>
</reference>
<gene>
    <name evidence="2" type="ORF">EB03_00391</name>
</gene>
<dbReference type="AlphaFoldDB" id="A0AB37IRV3"/>
<dbReference type="Pfam" id="PF13847">
    <property type="entry name" value="Methyltransf_31"/>
    <property type="match status" value="1"/>
</dbReference>
<organism evidence="2 3">
    <name type="scientific">Enterococcus hirae</name>
    <dbReference type="NCBI Taxonomy" id="1354"/>
    <lineage>
        <taxon>Bacteria</taxon>
        <taxon>Bacillati</taxon>
        <taxon>Bacillota</taxon>
        <taxon>Bacilli</taxon>
        <taxon>Lactobacillales</taxon>
        <taxon>Enterococcaceae</taxon>
        <taxon>Enterococcus</taxon>
    </lineage>
</organism>
<comment type="caution">
    <text evidence="2">The sequence shown here is derived from an EMBL/GenBank/DDBJ whole genome shotgun (WGS) entry which is preliminary data.</text>
</comment>
<protein>
    <recommendedName>
        <fullName evidence="1">Methyltransferase domain-containing protein</fullName>
    </recommendedName>
</protein>
<evidence type="ECO:0000259" key="1">
    <source>
        <dbReference type="Pfam" id="PF13847"/>
    </source>
</evidence>
<feature type="domain" description="Methyltransferase" evidence="1">
    <location>
        <begin position="41"/>
        <end position="145"/>
    </location>
</feature>
<dbReference type="RefSeq" id="WP_240187708.1">
    <property type="nucleotide sequence ID" value="NZ_JBFCRC010000010.1"/>
</dbReference>
<dbReference type="CDD" id="cd02440">
    <property type="entry name" value="AdoMet_MTases"/>
    <property type="match status" value="1"/>
</dbReference>
<evidence type="ECO:0000313" key="3">
    <source>
        <dbReference type="Proteomes" id="UP000253498"/>
    </source>
</evidence>
<dbReference type="SUPFAM" id="SSF53335">
    <property type="entry name" value="S-adenosyl-L-methionine-dependent methyltransferases"/>
    <property type="match status" value="1"/>
</dbReference>
<name>A0AB37IRV3_ENTHR</name>
<dbReference type="Proteomes" id="UP000253498">
    <property type="component" value="Unassembled WGS sequence"/>
</dbReference>
<dbReference type="InterPro" id="IPR025714">
    <property type="entry name" value="Methyltranfer_dom"/>
</dbReference>